<comment type="catalytic activity">
    <reaction evidence="1 9">
        <text>a 4-O-methyl-thymidine in DNA + L-cysteinyl-[protein] = a thymidine in DNA + S-methyl-L-cysteinyl-[protein]</text>
        <dbReference type="Rhea" id="RHEA:53428"/>
        <dbReference type="Rhea" id="RHEA-COMP:10131"/>
        <dbReference type="Rhea" id="RHEA-COMP:10132"/>
        <dbReference type="Rhea" id="RHEA-COMP:13555"/>
        <dbReference type="Rhea" id="RHEA-COMP:13556"/>
        <dbReference type="ChEBI" id="CHEBI:29950"/>
        <dbReference type="ChEBI" id="CHEBI:82612"/>
        <dbReference type="ChEBI" id="CHEBI:137386"/>
        <dbReference type="ChEBI" id="CHEBI:137387"/>
        <dbReference type="EC" id="2.1.1.63"/>
    </reaction>
</comment>
<feature type="active site" description="Nucleophile; methyl group acceptor" evidence="9">
    <location>
        <position position="167"/>
    </location>
</feature>
<comment type="miscellaneous">
    <text evidence="9">This enzyme catalyzes only one turnover and therefore is not strictly catalytic. According to one definition, an enzyme is a biocatalyst that acts repeatedly and over many reaction cycles.</text>
</comment>
<accession>A0AAD1IIQ8</accession>
<evidence type="ECO:0000256" key="2">
    <source>
        <dbReference type="ARBA" id="ARBA00008711"/>
    </source>
</evidence>
<dbReference type="Proteomes" id="UP000466607">
    <property type="component" value="Chromosome"/>
</dbReference>
<dbReference type="Gene3D" id="1.10.10.10">
    <property type="entry name" value="Winged helix-like DNA-binding domain superfamily/Winged helix DNA-binding domain"/>
    <property type="match status" value="1"/>
</dbReference>
<dbReference type="InterPro" id="IPR008332">
    <property type="entry name" value="MethylG_MeTrfase_N"/>
</dbReference>
<dbReference type="FunFam" id="1.10.10.10:FF:000214">
    <property type="entry name" value="Methylated-DNA--protein-cysteine methyltransferase"/>
    <property type="match status" value="1"/>
</dbReference>
<evidence type="ECO:0000256" key="3">
    <source>
        <dbReference type="ARBA" id="ARBA00022490"/>
    </source>
</evidence>
<feature type="domain" description="Methylated-DNA-[protein]-cysteine S-methyltransferase DNA binding" evidence="10">
    <location>
        <begin position="117"/>
        <end position="195"/>
    </location>
</feature>
<evidence type="ECO:0000256" key="4">
    <source>
        <dbReference type="ARBA" id="ARBA00022603"/>
    </source>
</evidence>
<dbReference type="CDD" id="cd06445">
    <property type="entry name" value="ATase"/>
    <property type="match status" value="1"/>
</dbReference>
<dbReference type="InterPro" id="IPR036388">
    <property type="entry name" value="WH-like_DNA-bd_sf"/>
</dbReference>
<dbReference type="HAMAP" id="MF_00772">
    <property type="entry name" value="OGT"/>
    <property type="match status" value="1"/>
</dbReference>
<evidence type="ECO:0000256" key="7">
    <source>
        <dbReference type="ARBA" id="ARBA00023204"/>
    </source>
</evidence>
<comment type="function">
    <text evidence="9">Involved in the cellular defense against the biological effects of O6-methylguanine (O6-MeG) and O4-methylthymine (O4-MeT) in DNA. Repairs the methylated nucleobase in DNA by stoichiometrically transferring the methyl group to a cysteine residue in the enzyme. This is a suicide reaction: the enzyme is irreversibly inactivated.</text>
</comment>
<evidence type="ECO:0000313" key="13">
    <source>
        <dbReference type="Proteomes" id="UP000466607"/>
    </source>
</evidence>
<keyword evidence="3 9" id="KW-0963">Cytoplasm</keyword>
<keyword evidence="13" id="KW-1185">Reference proteome</keyword>
<evidence type="ECO:0000256" key="5">
    <source>
        <dbReference type="ARBA" id="ARBA00022679"/>
    </source>
</evidence>
<evidence type="ECO:0000256" key="1">
    <source>
        <dbReference type="ARBA" id="ARBA00001286"/>
    </source>
</evidence>
<dbReference type="AlphaFoldDB" id="A0AAD1IIQ8"/>
<dbReference type="PANTHER" id="PTHR10815:SF5">
    <property type="entry name" value="METHYLATED-DNA--PROTEIN-CYSTEINE METHYLTRANSFERASE"/>
    <property type="match status" value="1"/>
</dbReference>
<dbReference type="GO" id="GO:0006307">
    <property type="term" value="P:DNA alkylation repair"/>
    <property type="evidence" value="ECO:0007669"/>
    <property type="project" value="UniProtKB-UniRule"/>
</dbReference>
<dbReference type="InterPro" id="IPR014048">
    <property type="entry name" value="MethylDNA_cys_MeTrfase_DNA-bd"/>
</dbReference>
<evidence type="ECO:0000259" key="10">
    <source>
        <dbReference type="Pfam" id="PF01035"/>
    </source>
</evidence>
<dbReference type="PANTHER" id="PTHR10815">
    <property type="entry name" value="METHYLATED-DNA--PROTEIN-CYSTEINE METHYLTRANSFERASE"/>
    <property type="match status" value="1"/>
</dbReference>
<keyword evidence="4 9" id="KW-0489">Methyltransferase</keyword>
<comment type="similarity">
    <text evidence="2 9">Belongs to the MGMT family.</text>
</comment>
<dbReference type="NCBIfam" id="TIGR00589">
    <property type="entry name" value="ogt"/>
    <property type="match status" value="1"/>
</dbReference>
<evidence type="ECO:0000313" key="12">
    <source>
        <dbReference type="EMBL" id="BBY16435.1"/>
    </source>
</evidence>
<dbReference type="InterPro" id="IPR036631">
    <property type="entry name" value="MGMT_N_sf"/>
</dbReference>
<dbReference type="InterPro" id="IPR023546">
    <property type="entry name" value="MGMT"/>
</dbReference>
<dbReference type="GO" id="GO:0032259">
    <property type="term" value="P:methylation"/>
    <property type="evidence" value="ECO:0007669"/>
    <property type="project" value="UniProtKB-KW"/>
</dbReference>
<gene>
    <name evidence="12" type="ORF">MLIT_20270</name>
</gene>
<dbReference type="InterPro" id="IPR001497">
    <property type="entry name" value="MethylDNA_cys_MeTrfase_AS"/>
</dbReference>
<sequence length="196" mass="20786">MTADMFHPLADDATLARLHDRLAADADADGVLDVAYRTVDTPVGTLLLAATPAGLVRVAYDVEDHAAVLTTLAARISPRILRAPRRLDPAARQLDEYFAKRRTSFDVPVDLRLADGFRRNVVEQLRAIGYGERASYAAVAAAVGNPRAVRAVGSACAHNPLPVVIPCHRVVRSDGTAGQYVGGAAAKAALLRLEAA</sequence>
<dbReference type="GO" id="GO:0003908">
    <property type="term" value="F:methylated-DNA-[protein]-cysteine S-methyltransferase activity"/>
    <property type="evidence" value="ECO:0007669"/>
    <property type="project" value="UniProtKB-UniRule"/>
</dbReference>
<reference evidence="12 13" key="1">
    <citation type="journal article" date="2019" name="Emerg. Microbes Infect.">
        <title>Comprehensive subspecies identification of 175 nontuberculous mycobacteria species based on 7547 genomic profiles.</title>
        <authorList>
            <person name="Matsumoto Y."/>
            <person name="Kinjo T."/>
            <person name="Motooka D."/>
            <person name="Nabeya D."/>
            <person name="Jung N."/>
            <person name="Uechi K."/>
            <person name="Horii T."/>
            <person name="Iida T."/>
            <person name="Fujita J."/>
            <person name="Nakamura S."/>
        </authorList>
    </citation>
    <scope>NUCLEOTIDE SEQUENCE [LARGE SCALE GENOMIC DNA]</scope>
    <source>
        <strain evidence="12 13">JCM 17423</strain>
    </source>
</reference>
<evidence type="ECO:0000256" key="8">
    <source>
        <dbReference type="ARBA" id="ARBA00049348"/>
    </source>
</evidence>
<dbReference type="EC" id="2.1.1.63" evidence="9"/>
<proteinExistence type="inferred from homology"/>
<dbReference type="Pfam" id="PF02870">
    <property type="entry name" value="Methyltransf_1N"/>
    <property type="match status" value="1"/>
</dbReference>
<evidence type="ECO:0000259" key="11">
    <source>
        <dbReference type="Pfam" id="PF02870"/>
    </source>
</evidence>
<evidence type="ECO:0000256" key="6">
    <source>
        <dbReference type="ARBA" id="ARBA00022763"/>
    </source>
</evidence>
<dbReference type="Pfam" id="PF01035">
    <property type="entry name" value="DNA_binding_1"/>
    <property type="match status" value="1"/>
</dbReference>
<keyword evidence="6 9" id="KW-0227">DNA damage</keyword>
<dbReference type="SUPFAM" id="SSF46767">
    <property type="entry name" value="Methylated DNA-protein cysteine methyltransferase, C-terminal domain"/>
    <property type="match status" value="1"/>
</dbReference>
<dbReference type="SUPFAM" id="SSF53155">
    <property type="entry name" value="Methylated DNA-protein cysteine methyltransferase domain"/>
    <property type="match status" value="1"/>
</dbReference>
<dbReference type="PROSITE" id="PS00374">
    <property type="entry name" value="MGMT"/>
    <property type="match status" value="1"/>
</dbReference>
<dbReference type="RefSeq" id="WP_134052385.1">
    <property type="nucleotide sequence ID" value="NZ_AP022586.1"/>
</dbReference>
<protein>
    <recommendedName>
        <fullName evidence="9">Methylated-DNA--protein-cysteine methyltransferase</fullName>
        <ecNumber evidence="9">2.1.1.63</ecNumber>
    </recommendedName>
    <alternativeName>
        <fullName evidence="9">6-O-methylguanine-DNA methyltransferase</fullName>
        <shortName evidence="9">MGMT</shortName>
    </alternativeName>
    <alternativeName>
        <fullName evidence="9">O-6-methylguanine-DNA-alkyltransferase</fullName>
    </alternativeName>
</protein>
<keyword evidence="7 9" id="KW-0234">DNA repair</keyword>
<dbReference type="GO" id="GO:0005737">
    <property type="term" value="C:cytoplasm"/>
    <property type="evidence" value="ECO:0007669"/>
    <property type="project" value="UniProtKB-SubCell"/>
</dbReference>
<dbReference type="EMBL" id="AP022586">
    <property type="protein sequence ID" value="BBY16435.1"/>
    <property type="molecule type" value="Genomic_DNA"/>
</dbReference>
<keyword evidence="5 9" id="KW-0808">Transferase</keyword>
<name>A0AAD1IIQ8_9MYCO</name>
<feature type="domain" description="Methylguanine DNA methyltransferase ribonuclease-like" evidence="11">
    <location>
        <begin position="35"/>
        <end position="111"/>
    </location>
</feature>
<evidence type="ECO:0000256" key="9">
    <source>
        <dbReference type="HAMAP-Rule" id="MF_00772"/>
    </source>
</evidence>
<dbReference type="Gene3D" id="3.30.160.70">
    <property type="entry name" value="Methylated DNA-protein cysteine methyltransferase domain"/>
    <property type="match status" value="1"/>
</dbReference>
<organism evidence="12 13">
    <name type="scientific">Mycolicibacterium litorale</name>
    <dbReference type="NCBI Taxonomy" id="758802"/>
    <lineage>
        <taxon>Bacteria</taxon>
        <taxon>Bacillati</taxon>
        <taxon>Actinomycetota</taxon>
        <taxon>Actinomycetes</taxon>
        <taxon>Mycobacteriales</taxon>
        <taxon>Mycobacteriaceae</taxon>
        <taxon>Mycolicibacterium</taxon>
    </lineage>
</organism>
<comment type="subcellular location">
    <subcellularLocation>
        <location evidence="9">Cytoplasm</location>
    </subcellularLocation>
</comment>
<dbReference type="InterPro" id="IPR036217">
    <property type="entry name" value="MethylDNA_cys_MeTrfase_DNAb"/>
</dbReference>
<comment type="catalytic activity">
    <reaction evidence="8 9">
        <text>a 6-O-methyl-2'-deoxyguanosine in DNA + L-cysteinyl-[protein] = S-methyl-L-cysteinyl-[protein] + a 2'-deoxyguanosine in DNA</text>
        <dbReference type="Rhea" id="RHEA:24000"/>
        <dbReference type="Rhea" id="RHEA-COMP:10131"/>
        <dbReference type="Rhea" id="RHEA-COMP:10132"/>
        <dbReference type="Rhea" id="RHEA-COMP:11367"/>
        <dbReference type="Rhea" id="RHEA-COMP:11368"/>
        <dbReference type="ChEBI" id="CHEBI:29950"/>
        <dbReference type="ChEBI" id="CHEBI:82612"/>
        <dbReference type="ChEBI" id="CHEBI:85445"/>
        <dbReference type="ChEBI" id="CHEBI:85448"/>
        <dbReference type="EC" id="2.1.1.63"/>
    </reaction>
</comment>